<evidence type="ECO:0000256" key="2">
    <source>
        <dbReference type="SAM" id="MobiDB-lite"/>
    </source>
</evidence>
<gene>
    <name evidence="3" type="ORF">B0H16DRAFT_1895848</name>
</gene>
<feature type="coiled-coil region" evidence="1">
    <location>
        <begin position="183"/>
        <end position="221"/>
    </location>
</feature>
<evidence type="ECO:0000313" key="4">
    <source>
        <dbReference type="Proteomes" id="UP001215598"/>
    </source>
</evidence>
<dbReference type="EMBL" id="JARKIB010000211">
    <property type="protein sequence ID" value="KAJ7723418.1"/>
    <property type="molecule type" value="Genomic_DNA"/>
</dbReference>
<organism evidence="3 4">
    <name type="scientific">Mycena metata</name>
    <dbReference type="NCBI Taxonomy" id="1033252"/>
    <lineage>
        <taxon>Eukaryota</taxon>
        <taxon>Fungi</taxon>
        <taxon>Dikarya</taxon>
        <taxon>Basidiomycota</taxon>
        <taxon>Agaricomycotina</taxon>
        <taxon>Agaricomycetes</taxon>
        <taxon>Agaricomycetidae</taxon>
        <taxon>Agaricales</taxon>
        <taxon>Marasmiineae</taxon>
        <taxon>Mycenaceae</taxon>
        <taxon>Mycena</taxon>
    </lineage>
</organism>
<evidence type="ECO:0000313" key="3">
    <source>
        <dbReference type="EMBL" id="KAJ7723418.1"/>
    </source>
</evidence>
<sequence length="283" mass="32461">MSFPWLAQASHNKAALSEGLKIVRKVIARDAKKIGLSTTELYKLSIREPPPPTYSRSIAAREEHDEDTVPEVKYGKAGRRRAAPPVPPHPRHPVRSISFLKHSILPIIEGEQYVRHIRETRLVTRAADKSRPAPRGSKQQPASAARGSPVETMVWLWRSATPPKRVEKPPVPRPPIVYDCSHMKASKRKAHRTRDELAAKRAELQERRDKLKAEARHKVEVERRTIRRTEGRARHQAEERAALSVKEERRKQWEQKNPLLAKAFAAEREAEEQKLKKLRATLK</sequence>
<proteinExistence type="predicted"/>
<dbReference type="AlphaFoldDB" id="A0AAD7HLL1"/>
<accession>A0AAD7HLL1</accession>
<comment type="caution">
    <text evidence="3">The sequence shown here is derived from an EMBL/GenBank/DDBJ whole genome shotgun (WGS) entry which is preliminary data.</text>
</comment>
<dbReference type="Proteomes" id="UP001215598">
    <property type="component" value="Unassembled WGS sequence"/>
</dbReference>
<evidence type="ECO:0000256" key="1">
    <source>
        <dbReference type="SAM" id="Coils"/>
    </source>
</evidence>
<keyword evidence="1" id="KW-0175">Coiled coil</keyword>
<feature type="region of interest" description="Disordered" evidence="2">
    <location>
        <begin position="125"/>
        <end position="149"/>
    </location>
</feature>
<keyword evidence="4" id="KW-1185">Reference proteome</keyword>
<protein>
    <submittedName>
        <fullName evidence="3">Uncharacterized protein</fullName>
    </submittedName>
</protein>
<name>A0AAD7HLL1_9AGAR</name>
<reference evidence="3" key="1">
    <citation type="submission" date="2023-03" db="EMBL/GenBank/DDBJ databases">
        <title>Massive genome expansion in bonnet fungi (Mycena s.s.) driven by repeated elements and novel gene families across ecological guilds.</title>
        <authorList>
            <consortium name="Lawrence Berkeley National Laboratory"/>
            <person name="Harder C.B."/>
            <person name="Miyauchi S."/>
            <person name="Viragh M."/>
            <person name="Kuo A."/>
            <person name="Thoen E."/>
            <person name="Andreopoulos B."/>
            <person name="Lu D."/>
            <person name="Skrede I."/>
            <person name="Drula E."/>
            <person name="Henrissat B."/>
            <person name="Morin E."/>
            <person name="Kohler A."/>
            <person name="Barry K."/>
            <person name="LaButti K."/>
            <person name="Morin E."/>
            <person name="Salamov A."/>
            <person name="Lipzen A."/>
            <person name="Mereny Z."/>
            <person name="Hegedus B."/>
            <person name="Baldrian P."/>
            <person name="Stursova M."/>
            <person name="Weitz H."/>
            <person name="Taylor A."/>
            <person name="Grigoriev I.V."/>
            <person name="Nagy L.G."/>
            <person name="Martin F."/>
            <person name="Kauserud H."/>
        </authorList>
    </citation>
    <scope>NUCLEOTIDE SEQUENCE</scope>
    <source>
        <strain evidence="3">CBHHK182m</strain>
    </source>
</reference>